<dbReference type="GO" id="GO:0042026">
    <property type="term" value="P:protein refolding"/>
    <property type="evidence" value="ECO:0007669"/>
    <property type="project" value="TreeGrafter"/>
</dbReference>
<dbReference type="Gene3D" id="1.10.287.110">
    <property type="entry name" value="DnaJ domain"/>
    <property type="match status" value="1"/>
</dbReference>
<evidence type="ECO:0000256" key="1">
    <source>
        <dbReference type="ARBA" id="ARBA00022723"/>
    </source>
</evidence>
<keyword evidence="1" id="KW-0479">Metal-binding</keyword>
<proteinExistence type="predicted"/>
<comment type="caution">
    <text evidence="7">The sequence shown here is derived from an EMBL/GenBank/DDBJ whole genome shotgun (WGS) entry which is preliminary data.</text>
</comment>
<reference evidence="7 9" key="1">
    <citation type="journal article" date="2015" name="Genome Announc.">
        <title>Draft Genome Sequence of a Heterotrophic Facultative Anaerobic Thermophilic Bacterium, Ardenticatena maritima Strain 110ST.</title>
        <authorList>
            <person name="Kawaichi S."/>
            <person name="Yoshida T."/>
            <person name="Sako Y."/>
            <person name="Nakamura R."/>
        </authorList>
    </citation>
    <scope>NUCLEOTIDE SEQUENCE [LARGE SCALE GENOMIC DNA]</scope>
    <source>
        <strain evidence="7 9">110S</strain>
    </source>
</reference>
<gene>
    <name evidence="7" type="primary">cbpA</name>
    <name evidence="7" type="ORF">ARMA_0969</name>
    <name evidence="8" type="ORF">SE16_06965</name>
</gene>
<dbReference type="SUPFAM" id="SSF46565">
    <property type="entry name" value="Chaperone J-domain"/>
    <property type="match status" value="1"/>
</dbReference>
<accession>A0A0M8K8N6</accession>
<dbReference type="Proteomes" id="UP000050502">
    <property type="component" value="Unassembled WGS sequence"/>
</dbReference>
<dbReference type="InParanoid" id="A0A0M8K8N6"/>
<dbReference type="PATRIC" id="fig|872965.6.peg.1439"/>
<dbReference type="GO" id="GO:0008270">
    <property type="term" value="F:zinc ion binding"/>
    <property type="evidence" value="ECO:0007669"/>
    <property type="project" value="UniProtKB-KW"/>
</dbReference>
<dbReference type="STRING" id="872965.SE16_06965"/>
<dbReference type="GO" id="GO:0003677">
    <property type="term" value="F:DNA binding"/>
    <property type="evidence" value="ECO:0007669"/>
    <property type="project" value="UniProtKB-KW"/>
</dbReference>
<dbReference type="InterPro" id="IPR018253">
    <property type="entry name" value="DnaJ_domain_CS"/>
</dbReference>
<dbReference type="InterPro" id="IPR001623">
    <property type="entry name" value="DnaJ_domain"/>
</dbReference>
<dbReference type="EMBL" id="LGKN01000004">
    <property type="protein sequence ID" value="KPL88520.1"/>
    <property type="molecule type" value="Genomic_DNA"/>
</dbReference>
<dbReference type="CDD" id="cd10747">
    <property type="entry name" value="DnaJ_C"/>
    <property type="match status" value="1"/>
</dbReference>
<evidence type="ECO:0000313" key="10">
    <source>
        <dbReference type="Proteomes" id="UP000050502"/>
    </source>
</evidence>
<dbReference type="Proteomes" id="UP000037784">
    <property type="component" value="Unassembled WGS sequence"/>
</dbReference>
<dbReference type="SMART" id="SM00271">
    <property type="entry name" value="DnaJ"/>
    <property type="match status" value="1"/>
</dbReference>
<dbReference type="FunFam" id="1.10.287.110:FF:000034">
    <property type="entry name" value="Chaperone protein DnaJ"/>
    <property type="match status" value="1"/>
</dbReference>
<name>A0A0M8K8N6_9CHLR</name>
<dbReference type="AlphaFoldDB" id="A0A0M8K8N6"/>
<dbReference type="PRINTS" id="PR00625">
    <property type="entry name" value="JDOMAIN"/>
</dbReference>
<dbReference type="Gene3D" id="2.60.260.20">
    <property type="entry name" value="Urease metallochaperone UreE, N-terminal domain"/>
    <property type="match status" value="2"/>
</dbReference>
<dbReference type="InterPro" id="IPR002939">
    <property type="entry name" value="DnaJ_C"/>
</dbReference>
<reference evidence="9" key="3">
    <citation type="submission" date="2015-08" db="EMBL/GenBank/DDBJ databases">
        <title>Draft Genome Sequence of a Heterotrophic Facultative Anaerobic Bacterium Ardenticatena maritima Strain 110S.</title>
        <authorList>
            <person name="Kawaichi S."/>
            <person name="Yoshida T."/>
            <person name="Sako Y."/>
            <person name="Nakamura R."/>
        </authorList>
    </citation>
    <scope>NUCLEOTIDE SEQUENCE [LARGE SCALE GENOMIC DNA]</scope>
    <source>
        <strain evidence="9">110S</strain>
    </source>
</reference>
<dbReference type="PROSITE" id="PS50076">
    <property type="entry name" value="DNAJ_2"/>
    <property type="match status" value="1"/>
</dbReference>
<evidence type="ECO:0000256" key="3">
    <source>
        <dbReference type="ARBA" id="ARBA00022771"/>
    </source>
</evidence>
<keyword evidence="5" id="KW-0143">Chaperone</keyword>
<dbReference type="FunFam" id="2.60.260.20:FF:000005">
    <property type="entry name" value="Chaperone protein dnaJ 1, mitochondrial"/>
    <property type="match status" value="1"/>
</dbReference>
<keyword evidence="7" id="KW-0238">DNA-binding</keyword>
<evidence type="ECO:0000256" key="5">
    <source>
        <dbReference type="ARBA" id="ARBA00023186"/>
    </source>
</evidence>
<evidence type="ECO:0000256" key="2">
    <source>
        <dbReference type="ARBA" id="ARBA00022737"/>
    </source>
</evidence>
<sequence>MEYKDYYKILGVPKTATQEEIKKAYRKLARQYHPDVNKGDPKAEEKFKEINEAYQVLSDPEKRAKYDRLGADWERWQRAGGQGGFDWSQYTQGGPGVEFRWSTSGEGFEDIFGDSIFSDFFEQIFGGRGRAGAGTRTRTRTTAPRKGRDLEAPVEITLEEAYHGTKRLIELGDGRRIEATIPRGVREGQKVRLRGQGEPGIAGGEPGDLYLVVHILPHPTWRIEGEDLHTDVPVDIFTAVAGGEVPVPTPSGTVMLKIPPRTQNGRTFRLRGKGMPKRKGDGYGDLYAHVKLVLPDDLTPEEERVLRELAEKRRARV</sequence>
<evidence type="ECO:0000256" key="4">
    <source>
        <dbReference type="ARBA" id="ARBA00022833"/>
    </source>
</evidence>
<dbReference type="GO" id="GO:0051082">
    <property type="term" value="F:unfolded protein binding"/>
    <property type="evidence" value="ECO:0007669"/>
    <property type="project" value="InterPro"/>
</dbReference>
<evidence type="ECO:0000313" key="9">
    <source>
        <dbReference type="Proteomes" id="UP000037784"/>
    </source>
</evidence>
<dbReference type="InterPro" id="IPR008971">
    <property type="entry name" value="HSP40/DnaJ_pept-bd"/>
</dbReference>
<keyword evidence="3" id="KW-0863">Zinc-finger</keyword>
<dbReference type="EMBL" id="BBZA01000062">
    <property type="protein sequence ID" value="GAP62546.1"/>
    <property type="molecule type" value="Genomic_DNA"/>
</dbReference>
<keyword evidence="4" id="KW-0862">Zinc</keyword>
<organism evidence="7 9">
    <name type="scientific">Ardenticatena maritima</name>
    <dbReference type="NCBI Taxonomy" id="872965"/>
    <lineage>
        <taxon>Bacteria</taxon>
        <taxon>Bacillati</taxon>
        <taxon>Chloroflexota</taxon>
        <taxon>Ardenticatenia</taxon>
        <taxon>Ardenticatenales</taxon>
        <taxon>Ardenticatenaceae</taxon>
        <taxon>Ardenticatena</taxon>
    </lineage>
</organism>
<dbReference type="Pfam" id="PF01556">
    <property type="entry name" value="DnaJ_C"/>
    <property type="match status" value="1"/>
</dbReference>
<keyword evidence="9" id="KW-1185">Reference proteome</keyword>
<dbReference type="PANTHER" id="PTHR43096:SF52">
    <property type="entry name" value="DNAJ HOMOLOG 1, MITOCHONDRIAL-RELATED"/>
    <property type="match status" value="1"/>
</dbReference>
<feature type="domain" description="J" evidence="6">
    <location>
        <begin position="5"/>
        <end position="70"/>
    </location>
</feature>
<dbReference type="InterPro" id="IPR036869">
    <property type="entry name" value="J_dom_sf"/>
</dbReference>
<dbReference type="PANTHER" id="PTHR43096">
    <property type="entry name" value="DNAJ HOMOLOG 1, MITOCHONDRIAL-RELATED"/>
    <property type="match status" value="1"/>
</dbReference>
<dbReference type="GO" id="GO:0005737">
    <property type="term" value="C:cytoplasm"/>
    <property type="evidence" value="ECO:0007669"/>
    <property type="project" value="TreeGrafter"/>
</dbReference>
<reference evidence="8 10" key="2">
    <citation type="submission" date="2015-07" db="EMBL/GenBank/DDBJ databases">
        <title>Whole genome sequence of Ardenticatena maritima DSM 23922.</title>
        <authorList>
            <person name="Hemp J."/>
            <person name="Ward L.M."/>
            <person name="Pace L.A."/>
            <person name="Fischer W.W."/>
        </authorList>
    </citation>
    <scope>NUCLEOTIDE SEQUENCE [LARGE SCALE GENOMIC DNA]</scope>
    <source>
        <strain evidence="8 10">110S</strain>
    </source>
</reference>
<protein>
    <submittedName>
        <fullName evidence="7">Curved DNA-binding protein</fullName>
    </submittedName>
    <submittedName>
        <fullName evidence="8">Molecular chaperone DnaJ</fullName>
    </submittedName>
</protein>
<keyword evidence="2" id="KW-0677">Repeat</keyword>
<evidence type="ECO:0000313" key="7">
    <source>
        <dbReference type="EMBL" id="GAP62546.1"/>
    </source>
</evidence>
<evidence type="ECO:0000259" key="6">
    <source>
        <dbReference type="PROSITE" id="PS50076"/>
    </source>
</evidence>
<dbReference type="RefSeq" id="WP_054492457.1">
    <property type="nucleotide sequence ID" value="NZ_BBZA01000062.1"/>
</dbReference>
<dbReference type="OrthoDB" id="9779889at2"/>
<evidence type="ECO:0000313" key="8">
    <source>
        <dbReference type="EMBL" id="KPL88520.1"/>
    </source>
</evidence>
<dbReference type="CDD" id="cd06257">
    <property type="entry name" value="DnaJ"/>
    <property type="match status" value="1"/>
</dbReference>
<dbReference type="SUPFAM" id="SSF49493">
    <property type="entry name" value="HSP40/DnaJ peptide-binding domain"/>
    <property type="match status" value="2"/>
</dbReference>
<dbReference type="PROSITE" id="PS00636">
    <property type="entry name" value="DNAJ_1"/>
    <property type="match status" value="1"/>
</dbReference>
<dbReference type="Pfam" id="PF00226">
    <property type="entry name" value="DnaJ"/>
    <property type="match status" value="1"/>
</dbReference>